<feature type="binding site" evidence="6">
    <location>
        <position position="413"/>
    </location>
    <ligand>
        <name>Na(+)</name>
        <dbReference type="ChEBI" id="CHEBI:29101"/>
        <label>1</label>
    </ligand>
</feature>
<keyword evidence="5 10" id="KW-0472">Membrane</keyword>
<comment type="caution">
    <text evidence="11">The sequence shown here is derived from an EMBL/GenBank/DDBJ whole genome shotgun (WGS) entry which is preliminary data.</text>
</comment>
<evidence type="ECO:0000256" key="9">
    <source>
        <dbReference type="SAM" id="MobiDB-lite"/>
    </source>
</evidence>
<evidence type="ECO:0000256" key="1">
    <source>
        <dbReference type="ARBA" id="ARBA00004141"/>
    </source>
</evidence>
<evidence type="ECO:0000313" key="12">
    <source>
        <dbReference type="Proteomes" id="UP000242188"/>
    </source>
</evidence>
<feature type="transmembrane region" description="Helical" evidence="10">
    <location>
        <begin position="581"/>
        <end position="604"/>
    </location>
</feature>
<keyword evidence="8" id="KW-0769">Symport</keyword>
<feature type="binding site" evidence="6">
    <location>
        <position position="118"/>
    </location>
    <ligand>
        <name>Na(+)</name>
        <dbReference type="ChEBI" id="CHEBI:29101"/>
        <label>1</label>
    </ligand>
</feature>
<feature type="region of interest" description="Disordered" evidence="9">
    <location>
        <begin position="1"/>
        <end position="45"/>
    </location>
</feature>
<dbReference type="OrthoDB" id="6581954at2759"/>
<dbReference type="Pfam" id="PF00209">
    <property type="entry name" value="SNF"/>
    <property type="match status" value="1"/>
</dbReference>
<feature type="binding site" evidence="6">
    <location>
        <position position="478"/>
    </location>
    <ligand>
        <name>Na(+)</name>
        <dbReference type="ChEBI" id="CHEBI:29101"/>
        <label>1</label>
    </ligand>
</feature>
<feature type="transmembrane region" description="Helical" evidence="10">
    <location>
        <begin position="325"/>
        <end position="345"/>
    </location>
</feature>
<feature type="binding site" evidence="6">
    <location>
        <position position="115"/>
    </location>
    <ligand>
        <name>Na(+)</name>
        <dbReference type="ChEBI" id="CHEBI:29101"/>
        <label>1</label>
    </ligand>
</feature>
<organism evidence="11 12">
    <name type="scientific">Mizuhopecten yessoensis</name>
    <name type="common">Japanese scallop</name>
    <name type="synonym">Patinopecten yessoensis</name>
    <dbReference type="NCBI Taxonomy" id="6573"/>
    <lineage>
        <taxon>Eukaryota</taxon>
        <taxon>Metazoa</taxon>
        <taxon>Spiralia</taxon>
        <taxon>Lophotrochozoa</taxon>
        <taxon>Mollusca</taxon>
        <taxon>Bivalvia</taxon>
        <taxon>Autobranchia</taxon>
        <taxon>Pteriomorphia</taxon>
        <taxon>Pectinida</taxon>
        <taxon>Pectinoidea</taxon>
        <taxon>Pectinidae</taxon>
        <taxon>Mizuhopecten</taxon>
    </lineage>
</organism>
<feature type="disulfide bond" evidence="7">
    <location>
        <begin position="221"/>
        <end position="229"/>
    </location>
</feature>
<dbReference type="InterPro" id="IPR000175">
    <property type="entry name" value="Na/ntran_symport"/>
</dbReference>
<evidence type="ECO:0000256" key="2">
    <source>
        <dbReference type="ARBA" id="ARBA00022448"/>
    </source>
</evidence>
<dbReference type="GO" id="GO:0046872">
    <property type="term" value="F:metal ion binding"/>
    <property type="evidence" value="ECO:0007669"/>
    <property type="project" value="UniProtKB-KW"/>
</dbReference>
<evidence type="ECO:0000313" key="11">
    <source>
        <dbReference type="EMBL" id="OWF51610.1"/>
    </source>
</evidence>
<keyword evidence="3 8" id="KW-0812">Transmembrane</keyword>
<dbReference type="SUPFAM" id="SSF161070">
    <property type="entry name" value="SNF-like"/>
    <property type="match status" value="1"/>
</dbReference>
<evidence type="ECO:0000256" key="8">
    <source>
        <dbReference type="RuleBase" id="RU003732"/>
    </source>
</evidence>
<dbReference type="GO" id="GO:0015375">
    <property type="term" value="F:glycine:sodium symporter activity"/>
    <property type="evidence" value="ECO:0007669"/>
    <property type="project" value="TreeGrafter"/>
</dbReference>
<feature type="binding site" evidence="6">
    <location>
        <position position="482"/>
    </location>
    <ligand>
        <name>Na(+)</name>
        <dbReference type="ChEBI" id="CHEBI:29101"/>
        <label>1</label>
    </ligand>
</feature>
<feature type="transmembrane region" description="Helical" evidence="10">
    <location>
        <begin position="374"/>
        <end position="395"/>
    </location>
</feature>
<gene>
    <name evidence="11" type="ORF">KP79_PYT18029</name>
</gene>
<name>A0A210QS97_MIZYE</name>
<feature type="transmembrane region" description="Helical" evidence="10">
    <location>
        <begin position="407"/>
        <end position="432"/>
    </location>
</feature>
<dbReference type="PROSITE" id="PS00610">
    <property type="entry name" value="NA_NEUROTRAN_SYMP_1"/>
    <property type="match status" value="1"/>
</dbReference>
<dbReference type="EMBL" id="NEDP02002194">
    <property type="protein sequence ID" value="OWF51610.1"/>
    <property type="molecule type" value="Genomic_DNA"/>
</dbReference>
<keyword evidence="6" id="KW-0479">Metal-binding</keyword>
<keyword evidence="2 8" id="KW-0813">Transport</keyword>
<proteinExistence type="inferred from homology"/>
<dbReference type="PRINTS" id="PR00176">
    <property type="entry name" value="NANEUSMPORT"/>
</dbReference>
<dbReference type="InterPro" id="IPR037272">
    <property type="entry name" value="SNS_sf"/>
</dbReference>
<feature type="transmembrane region" description="Helical" evidence="10">
    <location>
        <begin position="507"/>
        <end position="532"/>
    </location>
</feature>
<feature type="transmembrane region" description="Helical" evidence="10">
    <location>
        <begin position="107"/>
        <end position="126"/>
    </location>
</feature>
<comment type="subcellular location">
    <subcellularLocation>
        <location evidence="1">Membrane</location>
        <topology evidence="1">Multi-pass membrane protein</topology>
    </subcellularLocation>
</comment>
<dbReference type="PROSITE" id="PS00754">
    <property type="entry name" value="NA_NEUROTRAN_SYMP_2"/>
    <property type="match status" value="1"/>
</dbReference>
<sequence length="706" mass="79336">MVGGKSSSNQDDLEAGNTNNEIENDAQVDLLRGTEKYHSDSEPSANKKWGVAWYKQEYPDNMESVNTTDPEQLVQDVSSTAILTPLDDDLVGEIREIKDRGNWTGRFDFLMSLLGYSVGLGNVWRFPYLAYSNGGGAFLFPFILMLLLLGIPLMFMELAFGQFAALGPAVIYDRFCPLFHGLGYGMITVSALVAVYYTVIIGWCILYLCLSFTSELPWEKCGEWASEYCYEYKEADACHSFDGNIFYHGQCYNTTMGDFHNITKLAANQTRHAPAQDFFERGVLNMSDGIEDMGNIQWKIALCLLAAWALTFAALSKGVKSTGKVVYFTALFPYVVLCILFFRGVTLPGSMKGILFYLTPRFDKLGDAKVWSDAAAQIFFALSPAWGGLITLSSYNKFHNNCFKDAMIVSVGNICTSIFAGFVIFSIIGYLAQELDMPVDKVVDQGAGLAFIVYPDVVTRLPISPLWSILFFVMMITLGMGSEFALLETVLTAVQDTYPQLRSKKTWVVLVVCIIGFLCGLSVTTSGGMYLLQLMDAYVSSWMVFVMAALECIIVGWIYGGERFIEDIELMIGRQQRSFHIFFKIFWQFLSPITLLSVLVFNLIQYRPLKFDKYVYPVWANGLGWFLSLLPMLFIVSLMIYQLKNVAPRELSLGEKFRYLLKPSKEWGPAHKVPTFKLEDDDEIVGDNNTISNPNFSSSNPFETKI</sequence>
<feature type="transmembrane region" description="Helical" evidence="10">
    <location>
        <begin position="624"/>
        <end position="643"/>
    </location>
</feature>
<evidence type="ECO:0000256" key="3">
    <source>
        <dbReference type="ARBA" id="ARBA00022692"/>
    </source>
</evidence>
<dbReference type="Proteomes" id="UP000242188">
    <property type="component" value="Unassembled WGS sequence"/>
</dbReference>
<evidence type="ECO:0000256" key="4">
    <source>
        <dbReference type="ARBA" id="ARBA00022989"/>
    </source>
</evidence>
<keyword evidence="7" id="KW-1015">Disulfide bond</keyword>
<keyword evidence="12" id="KW-1185">Reference proteome</keyword>
<dbReference type="PROSITE" id="PS50267">
    <property type="entry name" value="NA_NEUROTRAN_SYMP_3"/>
    <property type="match status" value="1"/>
</dbReference>
<evidence type="ECO:0000256" key="7">
    <source>
        <dbReference type="PIRSR" id="PIRSR600175-2"/>
    </source>
</evidence>
<feature type="transmembrane region" description="Helical" evidence="10">
    <location>
        <begin position="538"/>
        <end position="560"/>
    </location>
</feature>
<dbReference type="AlphaFoldDB" id="A0A210QS97"/>
<reference evidence="11 12" key="1">
    <citation type="journal article" date="2017" name="Nat. Ecol. Evol.">
        <title>Scallop genome provides insights into evolution of bilaterian karyotype and development.</title>
        <authorList>
            <person name="Wang S."/>
            <person name="Zhang J."/>
            <person name="Jiao W."/>
            <person name="Li J."/>
            <person name="Xun X."/>
            <person name="Sun Y."/>
            <person name="Guo X."/>
            <person name="Huan P."/>
            <person name="Dong B."/>
            <person name="Zhang L."/>
            <person name="Hu X."/>
            <person name="Sun X."/>
            <person name="Wang J."/>
            <person name="Zhao C."/>
            <person name="Wang Y."/>
            <person name="Wang D."/>
            <person name="Huang X."/>
            <person name="Wang R."/>
            <person name="Lv J."/>
            <person name="Li Y."/>
            <person name="Zhang Z."/>
            <person name="Liu B."/>
            <person name="Lu W."/>
            <person name="Hui Y."/>
            <person name="Liang J."/>
            <person name="Zhou Z."/>
            <person name="Hou R."/>
            <person name="Li X."/>
            <person name="Liu Y."/>
            <person name="Li H."/>
            <person name="Ning X."/>
            <person name="Lin Y."/>
            <person name="Zhao L."/>
            <person name="Xing Q."/>
            <person name="Dou J."/>
            <person name="Li Y."/>
            <person name="Mao J."/>
            <person name="Guo H."/>
            <person name="Dou H."/>
            <person name="Li T."/>
            <person name="Mu C."/>
            <person name="Jiang W."/>
            <person name="Fu Q."/>
            <person name="Fu X."/>
            <person name="Miao Y."/>
            <person name="Liu J."/>
            <person name="Yu Q."/>
            <person name="Li R."/>
            <person name="Liao H."/>
            <person name="Li X."/>
            <person name="Kong Y."/>
            <person name="Jiang Z."/>
            <person name="Chourrout D."/>
            <person name="Li R."/>
            <person name="Bao Z."/>
        </authorList>
    </citation>
    <scope>NUCLEOTIDE SEQUENCE [LARGE SCALE GENOMIC DNA]</scope>
    <source>
        <strain evidence="11 12">PY_sf001</strain>
    </source>
</reference>
<feature type="transmembrane region" description="Helical" evidence="10">
    <location>
        <begin position="138"/>
        <end position="160"/>
    </location>
</feature>
<feature type="transmembrane region" description="Helical" evidence="10">
    <location>
        <begin position="296"/>
        <end position="313"/>
    </location>
</feature>
<keyword evidence="6" id="KW-0915">Sodium</keyword>
<feature type="transmembrane region" description="Helical" evidence="10">
    <location>
        <begin position="181"/>
        <end position="208"/>
    </location>
</feature>
<dbReference type="PANTHER" id="PTHR11616">
    <property type="entry name" value="SODIUM/CHLORIDE DEPENDENT TRANSPORTER"/>
    <property type="match status" value="1"/>
</dbReference>
<evidence type="ECO:0000256" key="10">
    <source>
        <dbReference type="SAM" id="Phobius"/>
    </source>
</evidence>
<feature type="compositionally biased region" description="Polar residues" evidence="9">
    <location>
        <begin position="1"/>
        <end position="21"/>
    </location>
</feature>
<dbReference type="GO" id="GO:0005886">
    <property type="term" value="C:plasma membrane"/>
    <property type="evidence" value="ECO:0007669"/>
    <property type="project" value="TreeGrafter"/>
</dbReference>
<keyword evidence="4 10" id="KW-1133">Transmembrane helix</keyword>
<feature type="transmembrane region" description="Helical" evidence="10">
    <location>
        <begin position="466"/>
        <end position="487"/>
    </location>
</feature>
<accession>A0A210QS97</accession>
<dbReference type="PANTHER" id="PTHR11616:SF313">
    <property type="entry name" value="TRANSPORTER"/>
    <property type="match status" value="1"/>
</dbReference>
<evidence type="ECO:0000256" key="5">
    <source>
        <dbReference type="ARBA" id="ARBA00023136"/>
    </source>
</evidence>
<evidence type="ECO:0000256" key="6">
    <source>
        <dbReference type="PIRSR" id="PIRSR600175-1"/>
    </source>
</evidence>
<feature type="binding site" evidence="6">
    <location>
        <position position="122"/>
    </location>
    <ligand>
        <name>Na(+)</name>
        <dbReference type="ChEBI" id="CHEBI:29101"/>
        <label>1</label>
    </ligand>
</feature>
<comment type="similarity">
    <text evidence="8">Belongs to the sodium:neurotransmitter symporter (SNF) (TC 2.A.22) family.</text>
</comment>
<protein>
    <recommendedName>
        <fullName evidence="8">Transporter</fullName>
    </recommendedName>
</protein>
<feature type="compositionally biased region" description="Basic and acidic residues" evidence="9">
    <location>
        <begin position="32"/>
        <end position="41"/>
    </location>
</feature>